<dbReference type="EMBL" id="CM055092">
    <property type="protein sequence ID" value="KAJ7569851.1"/>
    <property type="molecule type" value="Genomic_DNA"/>
</dbReference>
<protein>
    <submittedName>
        <fullName evidence="1">Uncharacterized protein</fullName>
    </submittedName>
</protein>
<sequence length="448" mass="48948">MAAPIAAPPANLQGAVSSIPLPRSCTSDRLWRNRDGSQYSDRNGKSDQPNFILGSAFLGTKSFNILQILHISPSLHNLRIRHIFMTSEFERRNPYSEELKRTAAYIAQPGKGILASDESNATTGKRLATVGLDNTEANRQAWRELLYSAPGLGNYISGTIMFEETLFQSTRDGVQFVDILKKQGIVPGIKVDTGLQPIDGTDGETATQGLDGLGERCRRYYAQGARFAKWRAVIKVDSEKHPSSTSILENAHGLARYAQIAQANGLVPIVEPEVTLGPGDYSIERTAYISEKVNSHVFRFLNEYNIILEGILLKPNMILPGLDVPTPPPEEVAKYTLRTMMRSVPGAVPGIHFLSGGMSEEEATLNLNALQAYGPTPWSLTFSYGRALQSSTLKIWSGKEENWKAAQERLVALARANSEAQLGKYTGPHPSPGGTRILQTLRLGGAGK</sequence>
<dbReference type="Proteomes" id="UP001162992">
    <property type="component" value="Chromosome 1"/>
</dbReference>
<gene>
    <name evidence="1" type="ORF">O6H91_01G097800</name>
</gene>
<accession>A0ACC2ETU8</accession>
<proteinExistence type="predicted"/>
<evidence type="ECO:0000313" key="1">
    <source>
        <dbReference type="EMBL" id="KAJ7569851.1"/>
    </source>
</evidence>
<reference evidence="2" key="1">
    <citation type="journal article" date="2024" name="Proc. Natl. Acad. Sci. U.S.A.">
        <title>Extraordinary preservation of gene collinearity over three hundred million years revealed in homosporous lycophytes.</title>
        <authorList>
            <person name="Li C."/>
            <person name="Wickell D."/>
            <person name="Kuo L.Y."/>
            <person name="Chen X."/>
            <person name="Nie B."/>
            <person name="Liao X."/>
            <person name="Peng D."/>
            <person name="Ji J."/>
            <person name="Jenkins J."/>
            <person name="Williams M."/>
            <person name="Shu S."/>
            <person name="Plott C."/>
            <person name="Barry K."/>
            <person name="Rajasekar S."/>
            <person name="Grimwood J."/>
            <person name="Han X."/>
            <person name="Sun S."/>
            <person name="Hou Z."/>
            <person name="He W."/>
            <person name="Dai G."/>
            <person name="Sun C."/>
            <person name="Schmutz J."/>
            <person name="Leebens-Mack J.H."/>
            <person name="Li F.W."/>
            <person name="Wang L."/>
        </authorList>
    </citation>
    <scope>NUCLEOTIDE SEQUENCE [LARGE SCALE GENOMIC DNA]</scope>
    <source>
        <strain evidence="2">cv. PW_Plant_1</strain>
    </source>
</reference>
<organism evidence="1 2">
    <name type="scientific">Diphasiastrum complanatum</name>
    <name type="common">Issler's clubmoss</name>
    <name type="synonym">Lycopodium complanatum</name>
    <dbReference type="NCBI Taxonomy" id="34168"/>
    <lineage>
        <taxon>Eukaryota</taxon>
        <taxon>Viridiplantae</taxon>
        <taxon>Streptophyta</taxon>
        <taxon>Embryophyta</taxon>
        <taxon>Tracheophyta</taxon>
        <taxon>Lycopodiopsida</taxon>
        <taxon>Lycopodiales</taxon>
        <taxon>Lycopodiaceae</taxon>
        <taxon>Lycopodioideae</taxon>
        <taxon>Diphasiastrum</taxon>
    </lineage>
</organism>
<keyword evidence="2" id="KW-1185">Reference proteome</keyword>
<name>A0ACC2ETU8_DIPCM</name>
<evidence type="ECO:0000313" key="2">
    <source>
        <dbReference type="Proteomes" id="UP001162992"/>
    </source>
</evidence>
<comment type="caution">
    <text evidence="1">The sequence shown here is derived from an EMBL/GenBank/DDBJ whole genome shotgun (WGS) entry which is preliminary data.</text>
</comment>